<sequence>MNTTAVTFQQVVLLMLLGIIGILGGLFATRVLLRSTIVTGIVRHYFLCIVFFASLVNAIHLIWGVPKAIWSKELNVPFIDYTTGLIAYGAGSFVYMAKTYFSYFVITMCSLLDTFTFLLIRRRRIRTREFTGQTDQQRLKRDYILITQMLCNNMTVIVAAGGVLTLSLLPNLSNMMLFICWTALWLAGNAMEGFWVILFFREKSRSNSASRIRIVFSTTV</sequence>
<dbReference type="InterPro" id="IPR019430">
    <property type="entry name" value="7TM_GPCR_serpentine_rcpt_Srx"/>
</dbReference>
<protein>
    <recommendedName>
        <fullName evidence="2">7TM GPCR serpentine receptor class x (Srx) domain-containing protein</fullName>
    </recommendedName>
</protein>
<feature type="transmembrane region" description="Helical" evidence="1">
    <location>
        <begin position="12"/>
        <end position="33"/>
    </location>
</feature>
<evidence type="ECO:0000259" key="2">
    <source>
        <dbReference type="Pfam" id="PF10328"/>
    </source>
</evidence>
<accession>A0AAF3J9Z6</accession>
<feature type="transmembrane region" description="Helical" evidence="1">
    <location>
        <begin position="45"/>
        <end position="65"/>
    </location>
</feature>
<dbReference type="WBParaSite" id="MBELARI_LOCUS5853">
    <property type="protein sequence ID" value="MBELARI_LOCUS5853"/>
    <property type="gene ID" value="MBELARI_LOCUS5853"/>
</dbReference>
<keyword evidence="1" id="KW-0812">Transmembrane</keyword>
<dbReference type="Proteomes" id="UP000887575">
    <property type="component" value="Unassembled WGS sequence"/>
</dbReference>
<name>A0AAF3J9Z6_9BILA</name>
<feature type="domain" description="7TM GPCR serpentine receptor class x (Srx)" evidence="2">
    <location>
        <begin position="96"/>
        <end position="199"/>
    </location>
</feature>
<dbReference type="AlphaFoldDB" id="A0AAF3J9Z6"/>
<evidence type="ECO:0000256" key="1">
    <source>
        <dbReference type="SAM" id="Phobius"/>
    </source>
</evidence>
<keyword evidence="3" id="KW-1185">Reference proteome</keyword>
<feature type="transmembrane region" description="Helical" evidence="1">
    <location>
        <begin position="175"/>
        <end position="200"/>
    </location>
</feature>
<feature type="transmembrane region" description="Helical" evidence="1">
    <location>
        <begin position="143"/>
        <end position="169"/>
    </location>
</feature>
<organism evidence="3 4">
    <name type="scientific">Mesorhabditis belari</name>
    <dbReference type="NCBI Taxonomy" id="2138241"/>
    <lineage>
        <taxon>Eukaryota</taxon>
        <taxon>Metazoa</taxon>
        <taxon>Ecdysozoa</taxon>
        <taxon>Nematoda</taxon>
        <taxon>Chromadorea</taxon>
        <taxon>Rhabditida</taxon>
        <taxon>Rhabditina</taxon>
        <taxon>Rhabditomorpha</taxon>
        <taxon>Rhabditoidea</taxon>
        <taxon>Rhabditidae</taxon>
        <taxon>Mesorhabditinae</taxon>
        <taxon>Mesorhabditis</taxon>
    </lineage>
</organism>
<keyword evidence="1" id="KW-1133">Transmembrane helix</keyword>
<keyword evidence="1" id="KW-0472">Membrane</keyword>
<reference evidence="4" key="1">
    <citation type="submission" date="2024-02" db="UniProtKB">
        <authorList>
            <consortium name="WormBaseParasite"/>
        </authorList>
    </citation>
    <scope>IDENTIFICATION</scope>
</reference>
<proteinExistence type="predicted"/>
<evidence type="ECO:0000313" key="4">
    <source>
        <dbReference type="WBParaSite" id="MBELARI_LOCUS5853"/>
    </source>
</evidence>
<evidence type="ECO:0000313" key="3">
    <source>
        <dbReference type="Proteomes" id="UP000887575"/>
    </source>
</evidence>
<feature type="transmembrane region" description="Helical" evidence="1">
    <location>
        <begin position="100"/>
        <end position="120"/>
    </location>
</feature>
<dbReference type="Pfam" id="PF10328">
    <property type="entry name" value="7TM_GPCR_Srx"/>
    <property type="match status" value="1"/>
</dbReference>